<name>A0A7Z0MNB3_9GAMM</name>
<reference evidence="1 2" key="1">
    <citation type="submission" date="2020-05" db="EMBL/GenBank/DDBJ databases">
        <title>Horizontal transmission and recombination maintain forever young bacterial symbiont genomes.</title>
        <authorList>
            <person name="Russell S.L."/>
            <person name="Pepper-Tunick E."/>
            <person name="Svedberg J."/>
            <person name="Byrne A."/>
            <person name="Ruelas Castillo J."/>
            <person name="Vollmers C."/>
            <person name="Beinart R.A."/>
            <person name="Corbett-Detig R."/>
        </authorList>
    </citation>
    <scope>NUCLEOTIDE SEQUENCE [LARGE SCALE GENOMIC DNA]</scope>
    <source>
        <strain evidence="1">4727-3</strain>
    </source>
</reference>
<dbReference type="AlphaFoldDB" id="A0A7Z0MNB3"/>
<dbReference type="EMBL" id="JACCHS010000014">
    <property type="protein sequence ID" value="NYT46550.1"/>
    <property type="molecule type" value="Genomic_DNA"/>
</dbReference>
<organism evidence="1 2">
    <name type="scientific">Candidatus Methanofishera endochildressiae</name>
    <dbReference type="NCBI Taxonomy" id="2738884"/>
    <lineage>
        <taxon>Bacteria</taxon>
        <taxon>Pseudomonadati</taxon>
        <taxon>Pseudomonadota</taxon>
        <taxon>Gammaproteobacteria</taxon>
        <taxon>Candidatus Methanofishera</taxon>
    </lineage>
</organism>
<protein>
    <submittedName>
        <fullName evidence="1">Uncharacterized protein</fullName>
    </submittedName>
</protein>
<sequence>MKKLIVGLVLMLVTSVSFAGKYECIGYLDNVQVGSVVKVNASKTPIAEVDLMIA</sequence>
<proteinExistence type="predicted"/>
<comment type="caution">
    <text evidence="1">The sequence shown here is derived from an EMBL/GenBank/DDBJ whole genome shotgun (WGS) entry which is preliminary data.</text>
</comment>
<evidence type="ECO:0000313" key="2">
    <source>
        <dbReference type="Proteomes" id="UP000537890"/>
    </source>
</evidence>
<accession>A0A7Z0MNB3</accession>
<evidence type="ECO:0000313" key="1">
    <source>
        <dbReference type="EMBL" id="NYT46550.1"/>
    </source>
</evidence>
<gene>
    <name evidence="1" type="ORF">H0A75_01460</name>
</gene>
<dbReference type="Proteomes" id="UP000537890">
    <property type="component" value="Unassembled WGS sequence"/>
</dbReference>